<dbReference type="AlphaFoldDB" id="A0A4S8HLK1"/>
<comment type="caution">
    <text evidence="2">The sequence shown here is derived from an EMBL/GenBank/DDBJ whole genome shotgun (WGS) entry which is preliminary data.</text>
</comment>
<name>A0A4S8HLK1_9BACT</name>
<organism evidence="2 3">
    <name type="scientific">Niastella caeni</name>
    <dbReference type="NCBI Taxonomy" id="2569763"/>
    <lineage>
        <taxon>Bacteria</taxon>
        <taxon>Pseudomonadati</taxon>
        <taxon>Bacteroidota</taxon>
        <taxon>Chitinophagia</taxon>
        <taxon>Chitinophagales</taxon>
        <taxon>Chitinophagaceae</taxon>
        <taxon>Niastella</taxon>
    </lineage>
</organism>
<dbReference type="Proteomes" id="UP000306918">
    <property type="component" value="Unassembled WGS sequence"/>
</dbReference>
<keyword evidence="1" id="KW-0812">Transmembrane</keyword>
<proteinExistence type="predicted"/>
<dbReference type="EMBL" id="STFF01000006">
    <property type="protein sequence ID" value="THU36045.1"/>
    <property type="molecule type" value="Genomic_DNA"/>
</dbReference>
<accession>A0A4S8HLK1</accession>
<feature type="transmembrane region" description="Helical" evidence="1">
    <location>
        <begin position="21"/>
        <end position="39"/>
    </location>
</feature>
<sequence length="287" mass="33159">MRLNKTKYTTVVARWNLKNRFVLAFFHGLLVATLFYTAIESHYESSLYEQIVSTINSAPAAKQSEDAFLVQAMHLTHQLLNNRQPYFNRPFTGIKTSVFYPTTFDLATANGACGSYSRVLARILQTANVKVRFAEMEVNGQKGGHIVLEANTSHGWVVLDGLYDLYFTTPHGKLASFADVQHNWPYYKNQVPLQYNGDYRYEGVHYTNWNKIPVLLPMVKKIAQWLLGKDRTAQLSLRTYFLQPYRVIFCSILGYYALILLGLCYKWLRSKQQTKIMLHSDRTLVFQ</sequence>
<evidence type="ECO:0008006" key="4">
    <source>
        <dbReference type="Google" id="ProtNLM"/>
    </source>
</evidence>
<evidence type="ECO:0000313" key="3">
    <source>
        <dbReference type="Proteomes" id="UP000306918"/>
    </source>
</evidence>
<feature type="transmembrane region" description="Helical" evidence="1">
    <location>
        <begin position="245"/>
        <end position="268"/>
    </location>
</feature>
<keyword evidence="1" id="KW-0472">Membrane</keyword>
<dbReference type="RefSeq" id="WP_136579285.1">
    <property type="nucleotide sequence ID" value="NZ_STFF01000006.1"/>
</dbReference>
<reference evidence="2 3" key="1">
    <citation type="submission" date="2019-04" db="EMBL/GenBank/DDBJ databases">
        <title>Niastella caeni sp. nov., isolated from activated sludge.</title>
        <authorList>
            <person name="Sheng M."/>
        </authorList>
    </citation>
    <scope>NUCLEOTIDE SEQUENCE [LARGE SCALE GENOMIC DNA]</scope>
    <source>
        <strain evidence="2 3">HX-2-15</strain>
    </source>
</reference>
<dbReference type="OrthoDB" id="655403at2"/>
<keyword evidence="3" id="KW-1185">Reference proteome</keyword>
<evidence type="ECO:0000256" key="1">
    <source>
        <dbReference type="SAM" id="Phobius"/>
    </source>
</evidence>
<protein>
    <recommendedName>
        <fullName evidence="4">Transglutaminase domain-containing protein</fullName>
    </recommendedName>
</protein>
<evidence type="ECO:0000313" key="2">
    <source>
        <dbReference type="EMBL" id="THU36045.1"/>
    </source>
</evidence>
<gene>
    <name evidence="2" type="ORF">FAM09_21915</name>
</gene>
<keyword evidence="1" id="KW-1133">Transmembrane helix</keyword>